<accession>A0A3B1ACZ3</accession>
<gene>
    <name evidence="2" type="ORF">MNBD_GAMMA20-1256</name>
</gene>
<name>A0A3B1ACZ3_9ZZZZ</name>
<feature type="domain" description="Antitoxin Xre/MbcA/ParS-like toxin-binding" evidence="1">
    <location>
        <begin position="82"/>
        <end position="117"/>
    </location>
</feature>
<sequence>MTIEKLDERTALAGMTISLLDHWGVGDREKITLLGLPVETEPNSLQDFHHGKVLPGGEEVMNRVEHILGISQALSLANPLNERAAVMWLHRRNHRLNGRTPLATMIDDGLDGIIRVRIQLDCSYGWHLDEQRARTQDSVRHSEVSQNSEV</sequence>
<protein>
    <recommendedName>
        <fullName evidence="1">Antitoxin Xre/MbcA/ParS-like toxin-binding domain-containing protein</fullName>
    </recommendedName>
</protein>
<evidence type="ECO:0000313" key="2">
    <source>
        <dbReference type="EMBL" id="VAW97792.1"/>
    </source>
</evidence>
<reference evidence="2" key="1">
    <citation type="submission" date="2018-06" db="EMBL/GenBank/DDBJ databases">
        <authorList>
            <person name="Zhirakovskaya E."/>
        </authorList>
    </citation>
    <scope>NUCLEOTIDE SEQUENCE</scope>
</reference>
<proteinExistence type="predicted"/>
<dbReference type="AlphaFoldDB" id="A0A3B1ACZ3"/>
<evidence type="ECO:0000259" key="1">
    <source>
        <dbReference type="Pfam" id="PF09722"/>
    </source>
</evidence>
<dbReference type="Pfam" id="PF09722">
    <property type="entry name" value="Xre_MbcA_ParS_C"/>
    <property type="match status" value="1"/>
</dbReference>
<dbReference type="EMBL" id="UOFU01000130">
    <property type="protein sequence ID" value="VAW97792.1"/>
    <property type="molecule type" value="Genomic_DNA"/>
</dbReference>
<organism evidence="2">
    <name type="scientific">hydrothermal vent metagenome</name>
    <dbReference type="NCBI Taxonomy" id="652676"/>
    <lineage>
        <taxon>unclassified sequences</taxon>
        <taxon>metagenomes</taxon>
        <taxon>ecological metagenomes</taxon>
    </lineage>
</organism>
<dbReference type="InterPro" id="IPR024467">
    <property type="entry name" value="Xre/MbcA/ParS-like_toxin-bd"/>
</dbReference>